<proteinExistence type="predicted"/>
<dbReference type="EMBL" id="JADEWZ010000004">
    <property type="protein sequence ID" value="MBE9115016.1"/>
    <property type="molecule type" value="Genomic_DNA"/>
</dbReference>
<evidence type="ECO:0000313" key="2">
    <source>
        <dbReference type="Proteomes" id="UP000654482"/>
    </source>
</evidence>
<dbReference type="RefSeq" id="WP_194028106.1">
    <property type="nucleotide sequence ID" value="NZ_JADEWZ010000004.1"/>
</dbReference>
<dbReference type="AlphaFoldDB" id="A0A8J7ART6"/>
<sequence length="135" mass="15292">MTDLTISEAKKILDSFSGTTTKQVQSEKERTQLQQALKLFSQEADCENLGICADDATQGFVALNYYLQALGYNVELNAADFPDAPEPIYIKFNTQKMSHYFDRYIGEYRGVLISCQSEDDRINGTYGHLPLNLFE</sequence>
<keyword evidence="2" id="KW-1185">Reference proteome</keyword>
<comment type="caution">
    <text evidence="1">The sequence shown here is derived from an EMBL/GenBank/DDBJ whole genome shotgun (WGS) entry which is preliminary data.</text>
</comment>
<dbReference type="Proteomes" id="UP000654482">
    <property type="component" value="Unassembled WGS sequence"/>
</dbReference>
<accession>A0A8J7ART6</accession>
<organism evidence="1 2">
    <name type="scientific">Lusitaniella coriacea LEGE 07157</name>
    <dbReference type="NCBI Taxonomy" id="945747"/>
    <lineage>
        <taxon>Bacteria</taxon>
        <taxon>Bacillati</taxon>
        <taxon>Cyanobacteriota</taxon>
        <taxon>Cyanophyceae</taxon>
        <taxon>Spirulinales</taxon>
        <taxon>Lusitaniellaceae</taxon>
        <taxon>Lusitaniella</taxon>
    </lineage>
</organism>
<dbReference type="SUPFAM" id="SSF160532">
    <property type="entry name" value="Ava3019-like"/>
    <property type="match status" value="1"/>
</dbReference>
<gene>
    <name evidence="1" type="ORF">IQ249_03795</name>
</gene>
<name>A0A8J7ART6_9CYAN</name>
<reference evidence="1" key="1">
    <citation type="submission" date="2020-10" db="EMBL/GenBank/DDBJ databases">
        <authorList>
            <person name="Castelo-Branco R."/>
            <person name="Eusebio N."/>
            <person name="Adriana R."/>
            <person name="Vieira A."/>
            <person name="Brugerolle De Fraissinette N."/>
            <person name="Rezende De Castro R."/>
            <person name="Schneider M.P."/>
            <person name="Vasconcelos V."/>
            <person name="Leao P.N."/>
        </authorList>
    </citation>
    <scope>NUCLEOTIDE SEQUENCE</scope>
    <source>
        <strain evidence="1">LEGE 07157</strain>
    </source>
</reference>
<evidence type="ECO:0000313" key="1">
    <source>
        <dbReference type="EMBL" id="MBE9115016.1"/>
    </source>
</evidence>
<dbReference type="Gene3D" id="3.30.360.10">
    <property type="entry name" value="Dihydrodipicolinate Reductase, domain 2"/>
    <property type="match status" value="1"/>
</dbReference>
<dbReference type="InterPro" id="IPR014953">
    <property type="entry name" value="DUF1824"/>
</dbReference>
<protein>
    <submittedName>
        <fullName evidence="1">DUF1824 family protein</fullName>
    </submittedName>
</protein>
<dbReference type="Pfam" id="PF08854">
    <property type="entry name" value="DUF1824"/>
    <property type="match status" value="1"/>
</dbReference>